<keyword evidence="1" id="KW-1133">Transmembrane helix</keyword>
<accession>A0A0V0S3E5</accession>
<comment type="caution">
    <text evidence="2">The sequence shown here is derived from an EMBL/GenBank/DDBJ whole genome shotgun (WGS) entry which is preliminary data.</text>
</comment>
<name>A0A0V0S3E5_9BILA</name>
<keyword evidence="3" id="KW-1185">Reference proteome</keyword>
<dbReference type="EMBL" id="JYDL01000041">
    <property type="protein sequence ID" value="KRX21224.1"/>
    <property type="molecule type" value="Genomic_DNA"/>
</dbReference>
<dbReference type="Proteomes" id="UP000054630">
    <property type="component" value="Unassembled WGS sequence"/>
</dbReference>
<evidence type="ECO:0000256" key="1">
    <source>
        <dbReference type="SAM" id="Phobius"/>
    </source>
</evidence>
<feature type="transmembrane region" description="Helical" evidence="1">
    <location>
        <begin position="20"/>
        <end position="37"/>
    </location>
</feature>
<dbReference type="AlphaFoldDB" id="A0A0V0S3E5"/>
<keyword evidence="1" id="KW-0472">Membrane</keyword>
<organism evidence="2 3">
    <name type="scientific">Trichinella nelsoni</name>
    <dbReference type="NCBI Taxonomy" id="6336"/>
    <lineage>
        <taxon>Eukaryota</taxon>
        <taxon>Metazoa</taxon>
        <taxon>Ecdysozoa</taxon>
        <taxon>Nematoda</taxon>
        <taxon>Enoplea</taxon>
        <taxon>Dorylaimia</taxon>
        <taxon>Trichinellida</taxon>
        <taxon>Trichinellidae</taxon>
        <taxon>Trichinella</taxon>
    </lineage>
</organism>
<sequence length="64" mass="7386">MCHFSSSSSYSEIQLPMEMIFFIIPTYIIVVSLFLAMQHLENSAQITDYLFCRLEISLLLYDAG</sequence>
<protein>
    <submittedName>
        <fullName evidence="2">Uncharacterized protein</fullName>
    </submittedName>
</protein>
<keyword evidence="1" id="KW-0812">Transmembrane</keyword>
<evidence type="ECO:0000313" key="3">
    <source>
        <dbReference type="Proteomes" id="UP000054630"/>
    </source>
</evidence>
<gene>
    <name evidence="2" type="ORF">T07_8150</name>
</gene>
<proteinExistence type="predicted"/>
<reference evidence="2 3" key="1">
    <citation type="submission" date="2015-01" db="EMBL/GenBank/DDBJ databases">
        <title>Evolution of Trichinella species and genotypes.</title>
        <authorList>
            <person name="Korhonen P.K."/>
            <person name="Edoardo P."/>
            <person name="Giuseppe L.R."/>
            <person name="Gasser R.B."/>
        </authorList>
    </citation>
    <scope>NUCLEOTIDE SEQUENCE [LARGE SCALE GENOMIC DNA]</scope>
    <source>
        <strain evidence="2">ISS37</strain>
    </source>
</reference>
<evidence type="ECO:0000313" key="2">
    <source>
        <dbReference type="EMBL" id="KRX21224.1"/>
    </source>
</evidence>